<name>A0A7N0V863_KALFE</name>
<evidence type="ECO:0000313" key="3">
    <source>
        <dbReference type="Proteomes" id="UP000594263"/>
    </source>
</evidence>
<dbReference type="OMA" id="LDECDYA"/>
<feature type="region of interest" description="Disordered" evidence="1">
    <location>
        <begin position="361"/>
        <end position="383"/>
    </location>
</feature>
<protein>
    <recommendedName>
        <fullName evidence="4">Embryonic flower 1-like protein</fullName>
    </recommendedName>
</protein>
<dbReference type="PANTHER" id="PTHR35504">
    <property type="entry name" value="PROTEIN EMBRYONIC FLOWER 1"/>
    <property type="match status" value="1"/>
</dbReference>
<feature type="region of interest" description="Disordered" evidence="1">
    <location>
        <begin position="527"/>
        <end position="552"/>
    </location>
</feature>
<evidence type="ECO:0000313" key="2">
    <source>
        <dbReference type="EnsemblPlants" id="Kaladp0102s0095.1.v1.1"/>
    </source>
</evidence>
<dbReference type="GO" id="GO:0048367">
    <property type="term" value="P:shoot system development"/>
    <property type="evidence" value="ECO:0007669"/>
    <property type="project" value="InterPro"/>
</dbReference>
<evidence type="ECO:0000256" key="1">
    <source>
        <dbReference type="SAM" id="MobiDB-lite"/>
    </source>
</evidence>
<dbReference type="PANTHER" id="PTHR35504:SF1">
    <property type="entry name" value="PROTEIN EMBRYONIC FLOWER 1"/>
    <property type="match status" value="1"/>
</dbReference>
<feature type="region of interest" description="Disordered" evidence="1">
    <location>
        <begin position="288"/>
        <end position="317"/>
    </location>
</feature>
<dbReference type="Gramene" id="Kaladp0102s0095.1.v1.1">
    <property type="protein sequence ID" value="Kaladp0102s0095.1.v1.1"/>
    <property type="gene ID" value="Kaladp0102s0095.v1.1"/>
</dbReference>
<feature type="compositionally biased region" description="Low complexity" evidence="1">
    <location>
        <begin position="199"/>
        <end position="213"/>
    </location>
</feature>
<dbReference type="GO" id="GO:0045892">
    <property type="term" value="P:negative regulation of DNA-templated transcription"/>
    <property type="evidence" value="ECO:0007669"/>
    <property type="project" value="InterPro"/>
</dbReference>
<proteinExistence type="predicted"/>
<keyword evidence="3" id="KW-1185">Reference proteome</keyword>
<feature type="region of interest" description="Disordered" evidence="1">
    <location>
        <begin position="652"/>
        <end position="680"/>
    </location>
</feature>
<dbReference type="Proteomes" id="UP000594263">
    <property type="component" value="Unplaced"/>
</dbReference>
<dbReference type="InterPro" id="IPR034583">
    <property type="entry name" value="EMF1"/>
</dbReference>
<dbReference type="GO" id="GO:0009910">
    <property type="term" value="P:negative regulation of flower development"/>
    <property type="evidence" value="ECO:0007669"/>
    <property type="project" value="InterPro"/>
</dbReference>
<feature type="compositionally biased region" description="Polar residues" evidence="1">
    <location>
        <begin position="14"/>
        <end position="24"/>
    </location>
</feature>
<organism evidence="2 3">
    <name type="scientific">Kalanchoe fedtschenkoi</name>
    <name type="common">Lavender scallops</name>
    <name type="synonym">South American air plant</name>
    <dbReference type="NCBI Taxonomy" id="63787"/>
    <lineage>
        <taxon>Eukaryota</taxon>
        <taxon>Viridiplantae</taxon>
        <taxon>Streptophyta</taxon>
        <taxon>Embryophyta</taxon>
        <taxon>Tracheophyta</taxon>
        <taxon>Spermatophyta</taxon>
        <taxon>Magnoliopsida</taxon>
        <taxon>eudicotyledons</taxon>
        <taxon>Gunneridae</taxon>
        <taxon>Pentapetalae</taxon>
        <taxon>Saxifragales</taxon>
        <taxon>Crassulaceae</taxon>
        <taxon>Kalanchoe</taxon>
    </lineage>
</organism>
<feature type="region of interest" description="Disordered" evidence="1">
    <location>
        <begin position="1"/>
        <end position="24"/>
    </location>
</feature>
<evidence type="ECO:0008006" key="4">
    <source>
        <dbReference type="Google" id="ProtNLM"/>
    </source>
</evidence>
<accession>A0A7N0V863</accession>
<dbReference type="EnsemblPlants" id="Kaladp0102s0095.1.v1.1">
    <property type="protein sequence ID" value="Kaladp0102s0095.1.v1.1"/>
    <property type="gene ID" value="Kaladp0102s0095.v1.1"/>
</dbReference>
<sequence length="1104" mass="121540">MKQKAILESRNNKESCTPTARPSSSLVRIDSISINIDAPEQSKSDKCEHFTIRGFVSDIRKKNGKPCWPFAVDDDDASSEDIKSSLPPLHVPKFKWWRCQSCLSEIDAAGATADVENTTGSCSRLLKTKSSQSHRALENVLAHLSRKLEQPLELALDSSTRDLEENELPSAANGYISNETALEDANNQMVALTYLNECPKQSSGPSKPTTSTKFGIVDGAKRRHQDDSSGTGRRKTKKVRMLHELFDKDGKGAQPTVAEADHADEAAKVSSGAPPSLRQLQLNHVRCQKGQKRNKKFQEQDSKCSHMNNVDSLGGKGERRKVQDINGAFVNGEVHMTSKEGHTDAIIKQADKMLFGSKRGADGHRNYHDRGHKKNSDSFSRQENMSIRQPFHGRVTESELNSILPSSQPKGISTDTVNNMHRDADVISLADNNKELEGKSVPKKLMETIQTGHQNRSFQTVQDEYSTRSNYLFSDGYLDTRQGTKYWVPQTENGNLRNDSVMPYMGESSSASKSLIDKDFWQGTNVNSSNKRANQGPCVGNKKPKLSARTEGGPTVVHHTELLISNSSKKMVGSQQNSETMLHEVRDSMIHEFRTSDDIPMDIVELLAKNQYERHLHEVGDNHYMRQSGFNPKNVVVGNTCIPSRADLNEKSLLAKGQNSEKDSGISNKKSKGNTMQRPFTGNTYSPLLSSQGELCSSVQFPVVGSSKTAGFQSCKYDVNQTTLEHRVSPRSQALYDTWQPASRQSDKIVGAWPMIPPNNPVHKSNVLQGTALLASDVGIGKVSKGSSYVSESGDVNNSSRADFGNKFNDFRAQTSYASRPNGVGSRPQMTSPDPYSNETIPAMHLLSLMGGGVQSSTATNMDASANRKTFDKSFSNDHLAKELSENNFRVGKSGHRIKQPSPCGHHSKVCHSNAACQCSPPVPIFGSFTSLPGNVRNTPVTQPLSQHPDKNFLNRNADGSLLPNENQGFRSYKSGFASAGGVIDQEPLHALELSNQINHMFSPGWSKSGSSGTYSSGHLANYYNFVSQESFEALQRRPGPGACCFNRNPSEFTIPGPGNEYMIGAEDLKLRNRSYPQHIIRPMAVSAFKQQGFTNYTSPNNRP</sequence>
<feature type="compositionally biased region" description="Polar residues" evidence="1">
    <location>
        <begin position="665"/>
        <end position="680"/>
    </location>
</feature>
<reference evidence="2" key="1">
    <citation type="submission" date="2021-01" db="UniProtKB">
        <authorList>
            <consortium name="EnsemblPlants"/>
        </authorList>
    </citation>
    <scope>IDENTIFICATION</scope>
</reference>
<feature type="compositionally biased region" description="Basic and acidic residues" evidence="1">
    <location>
        <begin position="1"/>
        <end position="13"/>
    </location>
</feature>
<feature type="region of interest" description="Disordered" evidence="1">
    <location>
        <begin position="199"/>
        <end position="236"/>
    </location>
</feature>
<dbReference type="AlphaFoldDB" id="A0A7N0V863"/>